<dbReference type="EMBL" id="QFQP01000061">
    <property type="protein sequence ID" value="PZR04270.1"/>
    <property type="molecule type" value="Genomic_DNA"/>
</dbReference>
<reference evidence="1 2" key="1">
    <citation type="submission" date="2017-08" db="EMBL/GenBank/DDBJ databases">
        <title>Infants hospitalized years apart are colonized by the same room-sourced microbial strains.</title>
        <authorList>
            <person name="Brooks B."/>
            <person name="Olm M.R."/>
            <person name="Firek B.A."/>
            <person name="Baker R."/>
            <person name="Thomas B.C."/>
            <person name="Morowitz M.J."/>
            <person name="Banfield J.F."/>
        </authorList>
    </citation>
    <scope>NUCLEOTIDE SEQUENCE [LARGE SCALE GENOMIC DNA]</scope>
    <source>
        <strain evidence="1">S2_003_000_R2_14</strain>
    </source>
</reference>
<accession>A0A2W5SNU2</accession>
<dbReference type="Proteomes" id="UP000249061">
    <property type="component" value="Unassembled WGS sequence"/>
</dbReference>
<comment type="caution">
    <text evidence="1">The sequence shown here is derived from an EMBL/GenBank/DDBJ whole genome shotgun (WGS) entry which is preliminary data.</text>
</comment>
<proteinExistence type="predicted"/>
<evidence type="ECO:0000313" key="2">
    <source>
        <dbReference type="Proteomes" id="UP000249061"/>
    </source>
</evidence>
<organism evidence="1 2">
    <name type="scientific">Archangium gephyra</name>
    <dbReference type="NCBI Taxonomy" id="48"/>
    <lineage>
        <taxon>Bacteria</taxon>
        <taxon>Pseudomonadati</taxon>
        <taxon>Myxococcota</taxon>
        <taxon>Myxococcia</taxon>
        <taxon>Myxococcales</taxon>
        <taxon>Cystobacterineae</taxon>
        <taxon>Archangiaceae</taxon>
        <taxon>Archangium</taxon>
    </lineage>
</organism>
<evidence type="ECO:0008006" key="3">
    <source>
        <dbReference type="Google" id="ProtNLM"/>
    </source>
</evidence>
<dbReference type="AlphaFoldDB" id="A0A2W5SNU2"/>
<evidence type="ECO:0000313" key="1">
    <source>
        <dbReference type="EMBL" id="PZR04270.1"/>
    </source>
</evidence>
<protein>
    <recommendedName>
        <fullName evidence="3">Cytochrome c domain-containing protein</fullName>
    </recommendedName>
</protein>
<gene>
    <name evidence="1" type="ORF">DI536_34570</name>
</gene>
<name>A0A2W5SNU2_9BACT</name>
<sequence length="168" mass="17951">MSTLRIAALALILGCTKPTPPAPTVDAGPPPLPECTLATPLVPGVPGSPGHLIPSSINPNGASELATLMRAFVEDWKAARTVVEAGQTVSPKFPTHRKLRCAWPTDARDRNEAFDGMAVGYLDAVQKFDAAPSRDTYEAVLDRCRACHEITCGGPLEVIEGLRWKLPQ</sequence>